<dbReference type="AlphaFoldDB" id="A0A0G0QKV5"/>
<dbReference type="EMBL" id="LBWF01000004">
    <property type="protein sequence ID" value="KKR02317.1"/>
    <property type="molecule type" value="Genomic_DNA"/>
</dbReference>
<dbReference type="PATRIC" id="fig|1619019.3.peg.321"/>
<dbReference type="Proteomes" id="UP000034845">
    <property type="component" value="Unassembled WGS sequence"/>
</dbReference>
<comment type="caution">
    <text evidence="2">The sequence shown here is derived from an EMBL/GenBank/DDBJ whole genome shotgun (WGS) entry which is preliminary data.</text>
</comment>
<sequence>MSINNFKVINQKSRKYFDLLEKENKPLKDIKEDKEKERIGFNFFVLENLTGIKDFSDLLDIITDSYFHARFFGENFDDLGIDAVNIDEENNIIQLFNFKFREKFGGKQSRINEAINSTKFLNAIKSGDLKEYKGKKIKEKMEMIIKILNKKQPWDFKLFIVSNENVDFEKNKDIKNLEEQYSLEVENIGLEQIANFISIRPEPINVDLIIDKDSILSFSEDSLSSKKSYILKLPLYEVVRITCKDKELRKKCDNQRLSILNKAKLDFSVLFDNVRGFVNKSKYNKNIIKTLKEEPTKFFIYNNGLTLVVDNADTENKNLGKAIKLSLKNLQVVNGGQTLRSIYAFNEEDGKNIKNGLSKAQVLVRILNISEDESLDNKIAEYTNSQNAISVVDLKSLKEEQINIEQYLSGHNILYVRKSGDTGDNEVEYEKRISMERFGQILFSLNGFPEKASNKKKSIFDEEYENLFVKNFNLENSINQINRYFEIREKYKKIDKKVSEQKIFYILYLDKNIKKLDINQTIKQFEKMIKYFPTEKGLSDARKLIRNDFKEFVNKKFKLK</sequence>
<gene>
    <name evidence="2" type="ORF">UT29_C0004G0010</name>
</gene>
<dbReference type="Pfam" id="PF10592">
    <property type="entry name" value="AIPR"/>
    <property type="match status" value="1"/>
</dbReference>
<evidence type="ECO:0000259" key="1">
    <source>
        <dbReference type="Pfam" id="PF10592"/>
    </source>
</evidence>
<dbReference type="InterPro" id="IPR018891">
    <property type="entry name" value="AIPR_C"/>
</dbReference>
<name>A0A0G0QKV5_YANXG</name>
<feature type="domain" description="Abortive phage infection protein C-terminal" evidence="1">
    <location>
        <begin position="270"/>
        <end position="509"/>
    </location>
</feature>
<proteinExistence type="predicted"/>
<evidence type="ECO:0000313" key="2">
    <source>
        <dbReference type="EMBL" id="KKR02317.1"/>
    </source>
</evidence>
<reference evidence="2 3" key="1">
    <citation type="journal article" date="2015" name="Nature">
        <title>rRNA introns, odd ribosomes, and small enigmatic genomes across a large radiation of phyla.</title>
        <authorList>
            <person name="Brown C.T."/>
            <person name="Hug L.A."/>
            <person name="Thomas B.C."/>
            <person name="Sharon I."/>
            <person name="Castelle C.J."/>
            <person name="Singh A."/>
            <person name="Wilkins M.J."/>
            <person name="Williams K.H."/>
            <person name="Banfield J.F."/>
        </authorList>
    </citation>
    <scope>NUCLEOTIDE SEQUENCE [LARGE SCALE GENOMIC DNA]</scope>
    <source>
        <strain evidence="3">GW2011_GWA1_39_13</strain>
    </source>
</reference>
<protein>
    <recommendedName>
        <fullName evidence="1">Abortive phage infection protein C-terminal domain-containing protein</fullName>
    </recommendedName>
</protein>
<accession>A0A0G0QKV5</accession>
<organism evidence="2 3">
    <name type="scientific">Yanofskybacteria sp. (strain GW2011_GWA1_39_13)</name>
    <dbReference type="NCBI Taxonomy" id="1619019"/>
    <lineage>
        <taxon>Bacteria</taxon>
        <taxon>Candidatus Yanofskyibacteriota</taxon>
    </lineage>
</organism>
<evidence type="ECO:0000313" key="3">
    <source>
        <dbReference type="Proteomes" id="UP000034845"/>
    </source>
</evidence>